<dbReference type="AlphaFoldDB" id="A0AAD3SHI3"/>
<accession>A0AAD3SHI3</accession>
<dbReference type="EMBL" id="BSYO01000010">
    <property type="protein sequence ID" value="GMH10764.1"/>
    <property type="molecule type" value="Genomic_DNA"/>
</dbReference>
<sequence length="124" mass="14038">MASVAWGSVAPVDFIDGELIHTLSSMAKELVESFSNNILQFQVKNSKSLVRKVEIIVHNSVNCGCSVKYCQTISRHFHDLNKDVRKQIELVQRQLRWVKLYVDKQDEMLRQSNLAISASLGSSC</sequence>
<reference evidence="1" key="1">
    <citation type="submission" date="2023-05" db="EMBL/GenBank/DDBJ databases">
        <title>Nepenthes gracilis genome sequencing.</title>
        <authorList>
            <person name="Fukushima K."/>
        </authorList>
    </citation>
    <scope>NUCLEOTIDE SEQUENCE</scope>
    <source>
        <strain evidence="1">SING2019-196</strain>
    </source>
</reference>
<comment type="caution">
    <text evidence="1">The sequence shown here is derived from an EMBL/GenBank/DDBJ whole genome shotgun (WGS) entry which is preliminary data.</text>
</comment>
<organism evidence="1 2">
    <name type="scientific">Nepenthes gracilis</name>
    <name type="common">Slender pitcher plant</name>
    <dbReference type="NCBI Taxonomy" id="150966"/>
    <lineage>
        <taxon>Eukaryota</taxon>
        <taxon>Viridiplantae</taxon>
        <taxon>Streptophyta</taxon>
        <taxon>Embryophyta</taxon>
        <taxon>Tracheophyta</taxon>
        <taxon>Spermatophyta</taxon>
        <taxon>Magnoliopsida</taxon>
        <taxon>eudicotyledons</taxon>
        <taxon>Gunneridae</taxon>
        <taxon>Pentapetalae</taxon>
        <taxon>Caryophyllales</taxon>
        <taxon>Nepenthaceae</taxon>
        <taxon>Nepenthes</taxon>
    </lineage>
</organism>
<evidence type="ECO:0000313" key="2">
    <source>
        <dbReference type="Proteomes" id="UP001279734"/>
    </source>
</evidence>
<dbReference type="Proteomes" id="UP001279734">
    <property type="component" value="Unassembled WGS sequence"/>
</dbReference>
<name>A0AAD3SHI3_NEPGR</name>
<evidence type="ECO:0000313" key="1">
    <source>
        <dbReference type="EMBL" id="GMH10764.1"/>
    </source>
</evidence>
<gene>
    <name evidence="1" type="ORF">Nepgr_012605</name>
</gene>
<proteinExistence type="predicted"/>
<keyword evidence="2" id="KW-1185">Reference proteome</keyword>
<protein>
    <submittedName>
        <fullName evidence="1">Uncharacterized protein</fullName>
    </submittedName>
</protein>